<dbReference type="Pfam" id="PF02274">
    <property type="entry name" value="ADI"/>
    <property type="match status" value="1"/>
</dbReference>
<evidence type="ECO:0000256" key="3">
    <source>
        <dbReference type="PIRSR" id="PIRSR006356-1"/>
    </source>
</evidence>
<dbReference type="EC" id="3.5.3.6" evidence="4"/>
<evidence type="ECO:0000313" key="5">
    <source>
        <dbReference type="Proteomes" id="UP000245283"/>
    </source>
</evidence>
<protein>
    <submittedName>
        <fullName evidence="4">Arginine deiminase</fullName>
        <ecNumber evidence="4">3.5.3.6</ecNumber>
    </submittedName>
</protein>
<name>A0A2V1K4S4_9ACTO</name>
<evidence type="ECO:0000313" key="4">
    <source>
        <dbReference type="EMBL" id="PWF26273.1"/>
    </source>
</evidence>
<dbReference type="Gene3D" id="1.10.3930.10">
    <property type="entry name" value="Arginine deiminase"/>
    <property type="match status" value="1"/>
</dbReference>
<dbReference type="EMBL" id="QETB01000004">
    <property type="protein sequence ID" value="PWF26273.1"/>
    <property type="molecule type" value="Genomic_DNA"/>
</dbReference>
<dbReference type="OrthoDB" id="9807502at2"/>
<comment type="caution">
    <text evidence="4">The sequence shown here is derived from an EMBL/GenBank/DDBJ whole genome shotgun (WGS) entry which is preliminary data.</text>
</comment>
<accession>A0A2V1K4S4</accession>
<dbReference type="Gene3D" id="3.75.10.10">
    <property type="entry name" value="L-arginine/glycine Amidinotransferase, Chain A"/>
    <property type="match status" value="1"/>
</dbReference>
<dbReference type="PANTHER" id="PTHR47271">
    <property type="entry name" value="ARGININE DEIMINASE"/>
    <property type="match status" value="1"/>
</dbReference>
<proteinExistence type="inferred from homology"/>
<organism evidence="4 5">
    <name type="scientific">Ancrocorticia populi</name>
    <dbReference type="NCBI Taxonomy" id="2175228"/>
    <lineage>
        <taxon>Bacteria</taxon>
        <taxon>Bacillati</taxon>
        <taxon>Actinomycetota</taxon>
        <taxon>Actinomycetes</taxon>
        <taxon>Actinomycetales</taxon>
        <taxon>Actinomycetaceae</taxon>
        <taxon>Ancrocorticia</taxon>
    </lineage>
</organism>
<dbReference type="GO" id="GO:0019546">
    <property type="term" value="P:L-arginine deiminase pathway"/>
    <property type="evidence" value="ECO:0007669"/>
    <property type="project" value="TreeGrafter"/>
</dbReference>
<feature type="active site" description="Amidino-cysteine intermediate" evidence="3">
    <location>
        <position position="390"/>
    </location>
</feature>
<dbReference type="RefSeq" id="WP_109094102.1">
    <property type="nucleotide sequence ID" value="NZ_QETB01000004.1"/>
</dbReference>
<dbReference type="AlphaFoldDB" id="A0A2V1K4S4"/>
<dbReference type="PIRSF" id="PIRSF006356">
    <property type="entry name" value="Arg_deiminase"/>
    <property type="match status" value="1"/>
</dbReference>
<dbReference type="GO" id="GO:0016990">
    <property type="term" value="F:arginine deiminase activity"/>
    <property type="evidence" value="ECO:0007669"/>
    <property type="project" value="UniProtKB-EC"/>
</dbReference>
<keyword evidence="5" id="KW-1185">Reference proteome</keyword>
<evidence type="ECO:0000256" key="2">
    <source>
        <dbReference type="ARBA" id="ARBA00022801"/>
    </source>
</evidence>
<comment type="similarity">
    <text evidence="1">Belongs to the arginine deiminase family.</text>
</comment>
<dbReference type="Proteomes" id="UP000245283">
    <property type="component" value="Unassembled WGS sequence"/>
</dbReference>
<reference evidence="5" key="1">
    <citation type="submission" date="2018-05" db="EMBL/GenBank/DDBJ databases">
        <authorList>
            <person name="Li Y."/>
        </authorList>
    </citation>
    <scope>NUCLEOTIDE SEQUENCE [LARGE SCALE GENOMIC DNA]</scope>
    <source>
        <strain evidence="5">sk1b4</strain>
    </source>
</reference>
<dbReference type="InterPro" id="IPR003876">
    <property type="entry name" value="Arg_deiminase"/>
</dbReference>
<sequence>MGIASETGHLRQVIVHRPGNELARVTPSTMDSLLYDDVPWVEKAQSEHDGFADVLRGEGAEVLYLEELLARALTNPDAREYAIETTFDPRSYGVAVAGALADYASTLTTEALAELLICGLTKDELAAAGHAPGSLYLETLGPGDMTFSCLPNHLFTRDSSAWIYDGVSVHSLNRRARRRETVNMTIIYTWHPMFAGTRKWNNGTADGPAAIEGGDIAVLNDETVLIGVSERTTPQGVERLAAQLFATSSAKRAVALNVPKTRAFMHLDTILTMVDPESFLVYPGLLESMVLTPASAGRIDVSTHAPEDMWDVIAQAMGVGSVRVLTPDASSTQTEREQWHDGFNVLATSPGRVIAYQHNTLCNEYLRSNGIEVLEISGSQLGRGRGGPRCMSCPTDRDAF</sequence>
<evidence type="ECO:0000256" key="1">
    <source>
        <dbReference type="ARBA" id="ARBA00010206"/>
    </source>
</evidence>
<gene>
    <name evidence="4" type="ORF">DD236_08680</name>
</gene>
<dbReference type="NCBIfam" id="NF002381">
    <property type="entry name" value="PRK01388.1"/>
    <property type="match status" value="1"/>
</dbReference>
<dbReference type="PANTHER" id="PTHR47271:SF2">
    <property type="entry name" value="ARGININE DEIMINASE"/>
    <property type="match status" value="1"/>
</dbReference>
<keyword evidence="2 4" id="KW-0378">Hydrolase</keyword>
<dbReference type="PRINTS" id="PR01466">
    <property type="entry name" value="ARGDEIMINASE"/>
</dbReference>
<dbReference type="SUPFAM" id="SSF55909">
    <property type="entry name" value="Pentein"/>
    <property type="match status" value="1"/>
</dbReference>